<dbReference type="Proteomes" id="UP000805193">
    <property type="component" value="Unassembled WGS sequence"/>
</dbReference>
<sequence>MIADMVKRRIDIVVEPIVVDAKRWRLFHFPRIFYHGKILFYTVRKPSRRAGAFIRVAPMTFFAILFLSMVTCALGFCLINYCSGRGLLNGIQDVVLVLVSTAMLFSYPVPERFQRVLAGRIVLFCWTAGGFSLVVYFQSLLTSSLSSGYVWDADDTIEKLYPRLASGKLLPCVVKGIYFERLLLQVDDKQGIIGVMAAARRRSSNKDSTVSDTINGCMEKVLRDMVKRSIDIVVEPIVVDAKRWRLFHFPIIFYHGQILFYTVRKPSRRAGTIVSPILFGSMIDLSCVHWQTLCQSQRGACTVYENASMSCNMYGFLIFLKTLSVLFFFAAWLSYRPVPQGSSAAPYAPGLAPVALEKPKSVGQAPARPLAPSK</sequence>
<name>A0AC60PXV9_IXOPE</name>
<accession>A0AC60PXV9</accession>
<evidence type="ECO:0000313" key="2">
    <source>
        <dbReference type="Proteomes" id="UP000805193"/>
    </source>
</evidence>
<comment type="caution">
    <text evidence="1">The sequence shown here is derived from an EMBL/GenBank/DDBJ whole genome shotgun (WGS) entry which is preliminary data.</text>
</comment>
<keyword evidence="2" id="KW-1185">Reference proteome</keyword>
<proteinExistence type="predicted"/>
<gene>
    <name evidence="1" type="ORF">HPB47_026759</name>
</gene>
<evidence type="ECO:0000313" key="1">
    <source>
        <dbReference type="EMBL" id="KAG0426107.1"/>
    </source>
</evidence>
<reference evidence="1 2" key="1">
    <citation type="journal article" date="2020" name="Cell">
        <title>Large-Scale Comparative Analyses of Tick Genomes Elucidate Their Genetic Diversity and Vector Capacities.</title>
        <authorList>
            <consortium name="Tick Genome and Microbiome Consortium (TIGMIC)"/>
            <person name="Jia N."/>
            <person name="Wang J."/>
            <person name="Shi W."/>
            <person name="Du L."/>
            <person name="Sun Y."/>
            <person name="Zhan W."/>
            <person name="Jiang J.F."/>
            <person name="Wang Q."/>
            <person name="Zhang B."/>
            <person name="Ji P."/>
            <person name="Bell-Sakyi L."/>
            <person name="Cui X.M."/>
            <person name="Yuan T.T."/>
            <person name="Jiang B.G."/>
            <person name="Yang W.F."/>
            <person name="Lam T.T."/>
            <person name="Chang Q.C."/>
            <person name="Ding S.J."/>
            <person name="Wang X.J."/>
            <person name="Zhu J.G."/>
            <person name="Ruan X.D."/>
            <person name="Zhao L."/>
            <person name="Wei J.T."/>
            <person name="Ye R.Z."/>
            <person name="Que T.C."/>
            <person name="Du C.H."/>
            <person name="Zhou Y.H."/>
            <person name="Cheng J.X."/>
            <person name="Dai P.F."/>
            <person name="Guo W.B."/>
            <person name="Han X.H."/>
            <person name="Huang E.J."/>
            <person name="Li L.F."/>
            <person name="Wei W."/>
            <person name="Gao Y.C."/>
            <person name="Liu J.Z."/>
            <person name="Shao H.Z."/>
            <person name="Wang X."/>
            <person name="Wang C.C."/>
            <person name="Yang T.C."/>
            <person name="Huo Q.B."/>
            <person name="Li W."/>
            <person name="Chen H.Y."/>
            <person name="Chen S.E."/>
            <person name="Zhou L.G."/>
            <person name="Ni X.B."/>
            <person name="Tian J.H."/>
            <person name="Sheng Y."/>
            <person name="Liu T."/>
            <person name="Pan Y.S."/>
            <person name="Xia L.Y."/>
            <person name="Li J."/>
            <person name="Zhao F."/>
            <person name="Cao W.C."/>
        </authorList>
    </citation>
    <scope>NUCLEOTIDE SEQUENCE [LARGE SCALE GENOMIC DNA]</scope>
    <source>
        <strain evidence="1">Iper-2018</strain>
    </source>
</reference>
<organism evidence="1 2">
    <name type="scientific">Ixodes persulcatus</name>
    <name type="common">Taiga tick</name>
    <dbReference type="NCBI Taxonomy" id="34615"/>
    <lineage>
        <taxon>Eukaryota</taxon>
        <taxon>Metazoa</taxon>
        <taxon>Ecdysozoa</taxon>
        <taxon>Arthropoda</taxon>
        <taxon>Chelicerata</taxon>
        <taxon>Arachnida</taxon>
        <taxon>Acari</taxon>
        <taxon>Parasitiformes</taxon>
        <taxon>Ixodida</taxon>
        <taxon>Ixodoidea</taxon>
        <taxon>Ixodidae</taxon>
        <taxon>Ixodinae</taxon>
        <taxon>Ixodes</taxon>
    </lineage>
</organism>
<protein>
    <submittedName>
        <fullName evidence="1">Uncharacterized protein</fullName>
    </submittedName>
</protein>
<dbReference type="EMBL" id="JABSTQ010009762">
    <property type="protein sequence ID" value="KAG0426107.1"/>
    <property type="molecule type" value="Genomic_DNA"/>
</dbReference>